<comment type="caution">
    <text evidence="3">The sequence shown here is derived from an EMBL/GenBank/DDBJ whole genome shotgun (WGS) entry which is preliminary data.</text>
</comment>
<evidence type="ECO:0000313" key="4">
    <source>
        <dbReference type="Proteomes" id="UP000009084"/>
    </source>
</evidence>
<feature type="compositionally biased region" description="Polar residues" evidence="2">
    <location>
        <begin position="35"/>
        <end position="51"/>
    </location>
</feature>
<evidence type="ECO:0000256" key="2">
    <source>
        <dbReference type="SAM" id="MobiDB-lite"/>
    </source>
</evidence>
<dbReference type="HOGENOM" id="CLU_062047_0_0_1"/>
<name>C5PBV7_COCP7</name>
<feature type="region of interest" description="Disordered" evidence="2">
    <location>
        <begin position="1"/>
        <end position="63"/>
    </location>
</feature>
<evidence type="ECO:0000313" key="3">
    <source>
        <dbReference type="EMBL" id="EER25434.1"/>
    </source>
</evidence>
<feature type="compositionally biased region" description="Polar residues" evidence="2">
    <location>
        <begin position="1"/>
        <end position="10"/>
    </location>
</feature>
<keyword evidence="1" id="KW-0175">Coiled coil</keyword>
<feature type="compositionally biased region" description="Basic and acidic residues" evidence="2">
    <location>
        <begin position="52"/>
        <end position="63"/>
    </location>
</feature>
<gene>
    <name evidence="3" type="ORF">CPC735_065340</name>
</gene>
<dbReference type="Proteomes" id="UP000009084">
    <property type="component" value="Unassembled WGS sequence"/>
</dbReference>
<accession>C5PBV7</accession>
<organism evidence="3 4">
    <name type="scientific">Coccidioides posadasii (strain C735)</name>
    <name type="common">Valley fever fungus</name>
    <dbReference type="NCBI Taxonomy" id="222929"/>
    <lineage>
        <taxon>Eukaryota</taxon>
        <taxon>Fungi</taxon>
        <taxon>Dikarya</taxon>
        <taxon>Ascomycota</taxon>
        <taxon>Pezizomycotina</taxon>
        <taxon>Eurotiomycetes</taxon>
        <taxon>Eurotiomycetidae</taxon>
        <taxon>Onygenales</taxon>
        <taxon>Onygenaceae</taxon>
        <taxon>Coccidioides</taxon>
    </lineage>
</organism>
<feature type="coiled-coil region" evidence="1">
    <location>
        <begin position="70"/>
        <end position="97"/>
    </location>
</feature>
<protein>
    <recommendedName>
        <fullName evidence="5">Retrotransposon gag domain-containing protein</fullName>
    </recommendedName>
</protein>
<sequence length="279" mass="32152">MVSTRRSQPPETREPGTPAENLPEEQTQVREETTNLDTSSLSTVNETSTANSERESTPTPKDKIQQLREETKLLKKMVKWQEKLNALQNTQKHLRSESLDMAISNPTPAKCLSILRPPQHTKRYQTGTYTEYHQFTSDIESIRDASKLNDEDTLAYALTGLGYIEKDLWEAHREGNPSKNNWTGLKEFLRARLGDPANRTRNSWQAIFGLCKSLDETDYAYHQQFLELTTEIGEEFEDSTKMKKNLFIWGLDKLMRTKLDEQLEIPDDIDDIVALATWL</sequence>
<evidence type="ECO:0000256" key="1">
    <source>
        <dbReference type="SAM" id="Coils"/>
    </source>
</evidence>
<dbReference type="EMBL" id="ACFW01000041">
    <property type="protein sequence ID" value="EER25434.1"/>
    <property type="molecule type" value="Genomic_DNA"/>
</dbReference>
<evidence type="ECO:0008006" key="5">
    <source>
        <dbReference type="Google" id="ProtNLM"/>
    </source>
</evidence>
<proteinExistence type="predicted"/>
<dbReference type="VEuPathDB" id="FungiDB:CPC735_065340"/>
<reference evidence="3 4" key="1">
    <citation type="journal article" date="2009" name="Genome Res.">
        <title>Comparative genomic analyses of the human fungal pathogens Coccidioides and their relatives.</title>
        <authorList>
            <person name="Sharpton T.J."/>
            <person name="Stajich J.E."/>
            <person name="Rounsley S.D."/>
            <person name="Gardner M.J."/>
            <person name="Wortman J.R."/>
            <person name="Jordar V.S."/>
            <person name="Maiti R."/>
            <person name="Kodira C.D."/>
            <person name="Neafsey D.E."/>
            <person name="Zeng Q."/>
            <person name="Hung C.-Y."/>
            <person name="McMahan C."/>
            <person name="Muszewska A."/>
            <person name="Grynberg M."/>
            <person name="Mandel M.A."/>
            <person name="Kellner E.M."/>
            <person name="Barker B.M."/>
            <person name="Galgiani J.N."/>
            <person name="Orbach M.J."/>
            <person name="Kirkland T.N."/>
            <person name="Cole G.T."/>
            <person name="Henn M.R."/>
            <person name="Birren B.W."/>
            <person name="Taylor J.W."/>
        </authorList>
    </citation>
    <scope>NUCLEOTIDE SEQUENCE [LARGE SCALE GENOMIC DNA]</scope>
    <source>
        <strain evidence="4">C735</strain>
    </source>
</reference>
<dbReference type="AlphaFoldDB" id="C5PBV7"/>